<protein>
    <recommendedName>
        <fullName evidence="3">CRISPR system Cms protein Csm5</fullName>
    </recommendedName>
    <alternativeName>
        <fullName evidence="6">CRISPR type III A-associated protein Csm5</fullName>
    </alternativeName>
</protein>
<dbReference type="NCBIfam" id="TIGR01899">
    <property type="entry name" value="cas_TM1807_csm5"/>
    <property type="match status" value="1"/>
</dbReference>
<evidence type="ECO:0000256" key="3">
    <source>
        <dbReference type="ARBA" id="ARBA00016113"/>
    </source>
</evidence>
<evidence type="ECO:0000256" key="1">
    <source>
        <dbReference type="ARBA" id="ARBA00003088"/>
    </source>
</evidence>
<keyword evidence="5" id="KW-0051">Antiviral defense</keyword>
<feature type="domain" description="CRISPR type III-associated protein" evidence="7">
    <location>
        <begin position="33"/>
        <end position="228"/>
    </location>
</feature>
<dbReference type="PANTHER" id="PTHR38007">
    <property type="entry name" value="CRISPR SYSTEM CMS PROTEIN CSM5"/>
    <property type="match status" value="1"/>
</dbReference>
<evidence type="ECO:0000259" key="7">
    <source>
        <dbReference type="Pfam" id="PF03787"/>
    </source>
</evidence>
<dbReference type="InterPro" id="IPR010173">
    <property type="entry name" value="CRISPR-assoc_Csm5"/>
</dbReference>
<evidence type="ECO:0000313" key="9">
    <source>
        <dbReference type="Proteomes" id="UP000051217"/>
    </source>
</evidence>
<keyword evidence="4" id="KW-0694">RNA-binding</keyword>
<organism evidence="8 9">
    <name type="scientific">Ligilactobacillus acidipiscis DSM 15836</name>
    <dbReference type="NCBI Taxonomy" id="1423716"/>
    <lineage>
        <taxon>Bacteria</taxon>
        <taxon>Bacillati</taxon>
        <taxon>Bacillota</taxon>
        <taxon>Bacilli</taxon>
        <taxon>Lactobacillales</taxon>
        <taxon>Lactobacillaceae</taxon>
        <taxon>Ligilactobacillus</taxon>
    </lineage>
</organism>
<dbReference type="InterPro" id="IPR005537">
    <property type="entry name" value="RAMP_III_fam"/>
</dbReference>
<dbReference type="Pfam" id="PF03787">
    <property type="entry name" value="RAMPs"/>
    <property type="match status" value="1"/>
</dbReference>
<dbReference type="EMBL" id="AZFI01000068">
    <property type="protein sequence ID" value="KRM27536.1"/>
    <property type="molecule type" value="Genomic_DNA"/>
</dbReference>
<dbReference type="PANTHER" id="PTHR38007:SF1">
    <property type="entry name" value="CRISPR SYSTEM CMS PROTEIN CSM5"/>
    <property type="match status" value="1"/>
</dbReference>
<keyword evidence="9" id="KW-1185">Reference proteome</keyword>
<evidence type="ECO:0000313" key="8">
    <source>
        <dbReference type="EMBL" id="KRM27536.1"/>
    </source>
</evidence>
<evidence type="ECO:0000256" key="5">
    <source>
        <dbReference type="ARBA" id="ARBA00023118"/>
    </source>
</evidence>
<evidence type="ECO:0000256" key="2">
    <source>
        <dbReference type="ARBA" id="ARBA00006680"/>
    </source>
</evidence>
<name>A0ABR5PKQ8_9LACO</name>
<reference evidence="8 9" key="1">
    <citation type="journal article" date="2015" name="Genome Announc.">
        <title>Expanding the biotechnology potential of lactobacilli through comparative genomics of 213 strains and associated genera.</title>
        <authorList>
            <person name="Sun Z."/>
            <person name="Harris H.M."/>
            <person name="McCann A."/>
            <person name="Guo C."/>
            <person name="Argimon S."/>
            <person name="Zhang W."/>
            <person name="Yang X."/>
            <person name="Jeffery I.B."/>
            <person name="Cooney J.C."/>
            <person name="Kagawa T.F."/>
            <person name="Liu W."/>
            <person name="Song Y."/>
            <person name="Salvetti E."/>
            <person name="Wrobel A."/>
            <person name="Rasinkangas P."/>
            <person name="Parkhill J."/>
            <person name="Rea M.C."/>
            <person name="O'Sullivan O."/>
            <person name="Ritari J."/>
            <person name="Douillard F.P."/>
            <person name="Paul Ross R."/>
            <person name="Yang R."/>
            <person name="Briner A.E."/>
            <person name="Felis G.E."/>
            <person name="de Vos W.M."/>
            <person name="Barrangou R."/>
            <person name="Klaenhammer T.R."/>
            <person name="Caufield P.W."/>
            <person name="Cui Y."/>
            <person name="Zhang H."/>
            <person name="O'Toole P.W."/>
        </authorList>
    </citation>
    <scope>NUCLEOTIDE SEQUENCE [LARGE SCALE GENOMIC DNA]</scope>
    <source>
        <strain evidence="8 9">DSM 15836</strain>
    </source>
</reference>
<gene>
    <name evidence="8" type="ORF">FC65_GL001941</name>
</gene>
<proteinExistence type="inferred from homology"/>
<comment type="caution">
    <text evidence="8">The sequence shown here is derived from an EMBL/GenBank/DDBJ whole genome shotgun (WGS) entry which is preliminary data.</text>
</comment>
<evidence type="ECO:0000256" key="6">
    <source>
        <dbReference type="ARBA" id="ARBA00031720"/>
    </source>
</evidence>
<sequence length="351" mass="40632">MELFKRFVLSIESVERRGTVKQLYKRYSFVLCTLAPVHVGNGDTYTQKEYIYENGHYYFPNMGSLYEEIQNHGPEVVKTFEDFLMLNQNNNRRKPRLVDFLNDQRIAARGFGGYQIDETMFESEKDQRGKINEISEFIKDPYGSPYVPGSSLKGSLRTLVLNGKPNVKNDNELSSIFSNIYVSDSSPISLEKLILCRKWDYSGIKMEAKGLPVYRESLRPFTVIKFEIQACNNEAVEILDNLSKIAESVYQHYHEFFLQEFSNKYIQNNVFAPMYLGAGSGLWTKTKIDDVKLNRFKTGKYSMKRKGVLKLTKAPLVKYKEKGEIHSLIQNNENFYEMGKSGFICRALEDN</sequence>
<evidence type="ECO:0000256" key="4">
    <source>
        <dbReference type="ARBA" id="ARBA00022884"/>
    </source>
</evidence>
<accession>A0ABR5PKQ8</accession>
<dbReference type="Proteomes" id="UP000051217">
    <property type="component" value="Unassembled WGS sequence"/>
</dbReference>
<comment type="similarity">
    <text evidence="2">Belongs to the CRISPR-associated Csm5 family.</text>
</comment>
<comment type="function">
    <text evidence="1">This subunit might be involved in maturation of a crRNA intermediate to its mature form.</text>
</comment>